<feature type="signal peptide" evidence="3">
    <location>
        <begin position="1"/>
        <end position="23"/>
    </location>
</feature>
<proteinExistence type="predicted"/>
<reference evidence="4 5" key="1">
    <citation type="submission" date="2021-06" db="EMBL/GenBank/DDBJ databases">
        <title>Gemonas diversity in paddy soil.</title>
        <authorList>
            <person name="Liu G."/>
        </authorList>
    </citation>
    <scope>NUCLEOTIDE SEQUENCE [LARGE SCALE GENOMIC DNA]</scope>
    <source>
        <strain evidence="4 5">RG2</strain>
    </source>
</reference>
<name>A0ABX8LFH4_9BACT</name>
<sequence>MVRSVILWLILATTVSSPSTTEAAIGDFMATKAWGTTNDRATKAPAKNNNRAPKASATDNNRPAIKELNKWAAGTIVFNPQPAMTLYEWHSFDVIISPVKYSKALLEKLVRSLRRPTFVQYTSVNHVTSKMKIQLSGGHPDDFDITPKEPVVLDIVQAAKQDFSVMPLKGGLLNLYLNVKPVIYDRVTGKETTINGLDELNRKIEVEVTTVGSIKRYSPYVKDYWTVIASISGVFAIGAGYAWRKRAEIFSFIKRFRS</sequence>
<feature type="transmembrane region" description="Helical" evidence="2">
    <location>
        <begin position="224"/>
        <end position="243"/>
    </location>
</feature>
<protein>
    <submittedName>
        <fullName evidence="4">Uncharacterized protein</fullName>
    </submittedName>
</protein>
<keyword evidence="2" id="KW-1133">Transmembrane helix</keyword>
<feature type="region of interest" description="Disordered" evidence="1">
    <location>
        <begin position="39"/>
        <end position="61"/>
    </location>
</feature>
<dbReference type="Proteomes" id="UP000683559">
    <property type="component" value="Chromosome"/>
</dbReference>
<dbReference type="EMBL" id="CP077683">
    <property type="protein sequence ID" value="QXE89626.1"/>
    <property type="molecule type" value="Genomic_DNA"/>
</dbReference>
<gene>
    <name evidence="4" type="ORF">KP001_14410</name>
</gene>
<feature type="compositionally biased region" description="Low complexity" evidence="1">
    <location>
        <begin position="43"/>
        <end position="57"/>
    </location>
</feature>
<dbReference type="RefSeq" id="WP_217286299.1">
    <property type="nucleotide sequence ID" value="NZ_CP077683.1"/>
</dbReference>
<feature type="chain" id="PRO_5046405670" evidence="3">
    <location>
        <begin position="24"/>
        <end position="258"/>
    </location>
</feature>
<keyword evidence="2" id="KW-0812">Transmembrane</keyword>
<evidence type="ECO:0000256" key="2">
    <source>
        <dbReference type="SAM" id="Phobius"/>
    </source>
</evidence>
<evidence type="ECO:0000256" key="3">
    <source>
        <dbReference type="SAM" id="SignalP"/>
    </source>
</evidence>
<keyword evidence="5" id="KW-1185">Reference proteome</keyword>
<evidence type="ECO:0000256" key="1">
    <source>
        <dbReference type="SAM" id="MobiDB-lite"/>
    </source>
</evidence>
<accession>A0ABX8LFH4</accession>
<keyword evidence="2" id="KW-0472">Membrane</keyword>
<evidence type="ECO:0000313" key="4">
    <source>
        <dbReference type="EMBL" id="QXE89626.1"/>
    </source>
</evidence>
<organism evidence="4 5">
    <name type="scientific">Geomonas subterranea</name>
    <dbReference type="NCBI Taxonomy" id="2847989"/>
    <lineage>
        <taxon>Bacteria</taxon>
        <taxon>Pseudomonadati</taxon>
        <taxon>Thermodesulfobacteriota</taxon>
        <taxon>Desulfuromonadia</taxon>
        <taxon>Geobacterales</taxon>
        <taxon>Geobacteraceae</taxon>
        <taxon>Geomonas</taxon>
    </lineage>
</organism>
<keyword evidence="3" id="KW-0732">Signal</keyword>
<evidence type="ECO:0000313" key="5">
    <source>
        <dbReference type="Proteomes" id="UP000683559"/>
    </source>
</evidence>